<reference evidence="3 4" key="1">
    <citation type="submission" date="2019-11" db="EMBL/GenBank/DDBJ databases">
        <title>Identification of a novel strain.</title>
        <authorList>
            <person name="Xu Q."/>
            <person name="Wang G."/>
        </authorList>
    </citation>
    <scope>NUCLEOTIDE SEQUENCE [LARGE SCALE GENOMIC DNA]</scope>
    <source>
        <strain evidence="4">xq</strain>
    </source>
</reference>
<evidence type="ECO:0000256" key="2">
    <source>
        <dbReference type="SAM" id="SignalP"/>
    </source>
</evidence>
<keyword evidence="4" id="KW-1185">Reference proteome</keyword>
<dbReference type="AlphaFoldDB" id="A0A6I3KJW0"/>
<dbReference type="EMBL" id="WMBQ01000001">
    <property type="protein sequence ID" value="MTD94719.1"/>
    <property type="molecule type" value="Genomic_DNA"/>
</dbReference>
<name>A0A6I3KJW0_9HYPH</name>
<comment type="caution">
    <text evidence="3">The sequence shown here is derived from an EMBL/GenBank/DDBJ whole genome shotgun (WGS) entry which is preliminary data.</text>
</comment>
<dbReference type="Proteomes" id="UP000440694">
    <property type="component" value="Unassembled WGS sequence"/>
</dbReference>
<evidence type="ECO:0000313" key="3">
    <source>
        <dbReference type="EMBL" id="MTD94719.1"/>
    </source>
</evidence>
<gene>
    <name evidence="3" type="ORF">GIW81_10285</name>
</gene>
<protein>
    <submittedName>
        <fullName evidence="3">Uncharacterized protein</fullName>
    </submittedName>
</protein>
<evidence type="ECO:0000256" key="1">
    <source>
        <dbReference type="SAM" id="MobiDB-lite"/>
    </source>
</evidence>
<organism evidence="3 4">
    <name type="scientific">Hyphomicrobium album</name>
    <dbReference type="NCBI Taxonomy" id="2665159"/>
    <lineage>
        <taxon>Bacteria</taxon>
        <taxon>Pseudomonadati</taxon>
        <taxon>Pseudomonadota</taxon>
        <taxon>Alphaproteobacteria</taxon>
        <taxon>Hyphomicrobiales</taxon>
        <taxon>Hyphomicrobiaceae</taxon>
        <taxon>Hyphomicrobium</taxon>
    </lineage>
</organism>
<feature type="chain" id="PRO_5026020646" evidence="2">
    <location>
        <begin position="24"/>
        <end position="90"/>
    </location>
</feature>
<evidence type="ECO:0000313" key="4">
    <source>
        <dbReference type="Proteomes" id="UP000440694"/>
    </source>
</evidence>
<feature type="signal peptide" evidence="2">
    <location>
        <begin position="1"/>
        <end position="23"/>
    </location>
</feature>
<proteinExistence type="predicted"/>
<sequence>MSQTSISFVALIAATLLVGPAVADTTEDDVKWINQCIADNKKEGATEDVVRKYCVCMNNAMADSETKSITEWEKTHPDETKACDKEAGWK</sequence>
<keyword evidence="2" id="KW-0732">Signal</keyword>
<accession>A0A6I3KJW0</accession>
<feature type="region of interest" description="Disordered" evidence="1">
    <location>
        <begin position="68"/>
        <end position="90"/>
    </location>
</feature>